<proteinExistence type="predicted"/>
<evidence type="ECO:0000313" key="1">
    <source>
        <dbReference type="EMBL" id="ABB84705.1"/>
    </source>
</evidence>
<dbReference type="AlphaFoldDB" id="A0EPW8"/>
<protein>
    <submittedName>
        <fullName evidence="1">Uncharacterized protein</fullName>
    </submittedName>
</protein>
<organism evidence="1">
    <name type="scientific">Pneumocystis jirovecii</name>
    <name type="common">Human pneumocystis pneumonia agent</name>
    <dbReference type="NCBI Taxonomy" id="42068"/>
    <lineage>
        <taxon>Eukaryota</taxon>
        <taxon>Fungi</taxon>
        <taxon>Dikarya</taxon>
        <taxon>Ascomycota</taxon>
        <taxon>Taphrinomycotina</taxon>
        <taxon>Pneumocystomycetes</taxon>
        <taxon>Pneumocystaceae</taxon>
        <taxon>Pneumocystis</taxon>
    </lineage>
</organism>
<reference evidence="1" key="1">
    <citation type="submission" date="2005-10" db="EMBL/GenBank/DDBJ databases">
        <title>Inferred sexual recombination in the opportunistic fungus Pneumocystis jirovecii.</title>
        <authorList>
            <person name="Kovacs J.A."/>
            <person name="Kutty G."/>
            <person name="Achaz G."/>
            <person name="Maldarelli F."/>
            <person name="Atzori C."/>
        </authorList>
    </citation>
    <scope>NUCLEOTIDE SEQUENCE</scope>
    <source>
        <strain evidence="1">18L</strain>
    </source>
</reference>
<dbReference type="EMBL" id="DQ269953">
    <property type="protein sequence ID" value="ABB84705.1"/>
    <property type="molecule type" value="Genomic_DNA"/>
</dbReference>
<accession>A0EPW8</accession>
<name>A0EPW8_PNEJI</name>
<sequence>MKSSENTDPLALRTTELIHKIDEASSALLSRFCQIIDVISVSTCKKFSLLCS</sequence>